<evidence type="ECO:0000313" key="3">
    <source>
        <dbReference type="Proteomes" id="UP000829685"/>
    </source>
</evidence>
<dbReference type="EMBL" id="JAFIMR010000050">
    <property type="protein sequence ID" value="KAI1855729.1"/>
    <property type="molecule type" value="Genomic_DNA"/>
</dbReference>
<dbReference type="Proteomes" id="UP000829685">
    <property type="component" value="Unassembled WGS sequence"/>
</dbReference>
<accession>A0A9P9WAN9</accession>
<reference evidence="2" key="1">
    <citation type="submission" date="2021-03" db="EMBL/GenBank/DDBJ databases">
        <title>Revisited historic fungal species revealed as producer of novel bioactive compounds through whole genome sequencing and comparative genomics.</title>
        <authorList>
            <person name="Vignolle G.A."/>
            <person name="Hochenegger N."/>
            <person name="Mach R.L."/>
            <person name="Mach-Aigner A.R."/>
            <person name="Javad Rahimi M."/>
            <person name="Salim K.A."/>
            <person name="Chan C.M."/>
            <person name="Lim L.B.L."/>
            <person name="Cai F."/>
            <person name="Druzhinina I.S."/>
            <person name="U'Ren J.M."/>
            <person name="Derntl C."/>
        </authorList>
    </citation>
    <scope>NUCLEOTIDE SEQUENCE</scope>
    <source>
        <strain evidence="2">TUCIM 5799</strain>
    </source>
</reference>
<keyword evidence="3" id="KW-1185">Reference proteome</keyword>
<dbReference type="AlphaFoldDB" id="A0A9P9WAN9"/>
<proteinExistence type="predicted"/>
<organism evidence="2 3">
    <name type="scientific">Neoarthrinium moseri</name>
    <dbReference type="NCBI Taxonomy" id="1658444"/>
    <lineage>
        <taxon>Eukaryota</taxon>
        <taxon>Fungi</taxon>
        <taxon>Dikarya</taxon>
        <taxon>Ascomycota</taxon>
        <taxon>Pezizomycotina</taxon>
        <taxon>Sordariomycetes</taxon>
        <taxon>Xylariomycetidae</taxon>
        <taxon>Amphisphaeriales</taxon>
        <taxon>Apiosporaceae</taxon>
        <taxon>Neoarthrinium</taxon>
    </lineage>
</organism>
<evidence type="ECO:0008006" key="4">
    <source>
        <dbReference type="Google" id="ProtNLM"/>
    </source>
</evidence>
<protein>
    <recommendedName>
        <fullName evidence="4">Myb/SANT-like domain-containing protein</fullName>
    </recommendedName>
</protein>
<sequence>MAQRVRFTQQEDQDLITLVCTHGELHITNNQSWGRVGNGAWRVIENEMRALGHDYTQVQLRGHFNNTIMQNQLLRREALLRNTDPNNRVFDAEVQADPAWRIAMLAGIEIGGITTNRTDGADLRRSPSVVHAAVPPPRVGAAPSPSQSNDLSIKAESPDWNGGASLPNAIPAAAAGPQVHINNVNSPAAGPPGGSGGLLPGNLLNRLQHQRHLWDVAVPRPQIQRLAGDPTNPNTWPLPDPVVAPYVLGQHLGNRYQQILNILTNAVNEGRATGDMAMAGQRVMPLVRQMDMNMLDFRGRSTLGENALRRLEQRVRLLYHALGIIPNMLRDSYAFDGMVHDWYGPGLPLSLVAMSRVRVRPVSPLPDVDPPAVNVLDAGNQNNQPDDPHGLYN</sequence>
<evidence type="ECO:0000313" key="2">
    <source>
        <dbReference type="EMBL" id="KAI1855729.1"/>
    </source>
</evidence>
<evidence type="ECO:0000256" key="1">
    <source>
        <dbReference type="SAM" id="MobiDB-lite"/>
    </source>
</evidence>
<feature type="region of interest" description="Disordered" evidence="1">
    <location>
        <begin position="370"/>
        <end position="393"/>
    </location>
</feature>
<gene>
    <name evidence="2" type="ORF">JX265_012174</name>
</gene>
<name>A0A9P9WAN9_9PEZI</name>
<feature type="compositionally biased region" description="Low complexity" evidence="1">
    <location>
        <begin position="133"/>
        <end position="146"/>
    </location>
</feature>
<feature type="region of interest" description="Disordered" evidence="1">
    <location>
        <begin position="133"/>
        <end position="156"/>
    </location>
</feature>
<comment type="caution">
    <text evidence="2">The sequence shown here is derived from an EMBL/GenBank/DDBJ whole genome shotgun (WGS) entry which is preliminary data.</text>
</comment>